<dbReference type="Proteomes" id="UP000078240">
    <property type="component" value="Unassembled WGS sequence"/>
</dbReference>
<organism evidence="1 2">
    <name type="scientific">Purpureocillium lilacinum</name>
    <name type="common">Paecilomyces lilacinus</name>
    <dbReference type="NCBI Taxonomy" id="33203"/>
    <lineage>
        <taxon>Eukaryota</taxon>
        <taxon>Fungi</taxon>
        <taxon>Dikarya</taxon>
        <taxon>Ascomycota</taxon>
        <taxon>Pezizomycotina</taxon>
        <taxon>Sordariomycetes</taxon>
        <taxon>Hypocreomycetidae</taxon>
        <taxon>Hypocreales</taxon>
        <taxon>Ophiocordycipitaceae</taxon>
        <taxon>Purpureocillium</taxon>
    </lineage>
</organism>
<comment type="caution">
    <text evidence="1">The sequence shown here is derived from an EMBL/GenBank/DDBJ whole genome shotgun (WGS) entry which is preliminary data.</text>
</comment>
<dbReference type="EMBL" id="LSBH01000009">
    <property type="protein sequence ID" value="OAQ74429.1"/>
    <property type="molecule type" value="Genomic_DNA"/>
</dbReference>
<evidence type="ECO:0000313" key="2">
    <source>
        <dbReference type="Proteomes" id="UP000078240"/>
    </source>
</evidence>
<sequence>MSGVDVTGFKDEKHILREVASWSIQDIERLYFSDDGDGAVAIIVYFTVDEFGQPVTGTGAVVFPGGAEFVTGDNPDKIGIWLFPLPETGVFVHDALVKYIKIL</sequence>
<proteinExistence type="predicted"/>
<evidence type="ECO:0000313" key="1">
    <source>
        <dbReference type="EMBL" id="OAQ74429.1"/>
    </source>
</evidence>
<dbReference type="AlphaFoldDB" id="A0A179GBA1"/>
<gene>
    <name evidence="1" type="ORF">VFPBJ_09725</name>
</gene>
<name>A0A179GBA1_PURLI</name>
<reference evidence="1 2" key="1">
    <citation type="submission" date="2016-01" db="EMBL/GenBank/DDBJ databases">
        <title>Biosynthesis of antibiotic leucinostatins and their inhibition on Phytophthora in bio-control Purpureocillium lilacinum.</title>
        <authorList>
            <person name="Wang G."/>
            <person name="Liu Z."/>
            <person name="Lin R."/>
            <person name="Li E."/>
            <person name="Mao Z."/>
            <person name="Ling J."/>
            <person name="Yin W."/>
            <person name="Xie B."/>
        </authorList>
    </citation>
    <scope>NUCLEOTIDE SEQUENCE [LARGE SCALE GENOMIC DNA]</scope>
    <source>
        <strain evidence="1">PLBJ-1</strain>
    </source>
</reference>
<protein>
    <submittedName>
        <fullName evidence="1">Uncharacterized protein</fullName>
    </submittedName>
</protein>
<accession>A0A179GBA1</accession>